<dbReference type="EMBL" id="JBHUFD010000019">
    <property type="protein sequence ID" value="MFD1875683.1"/>
    <property type="molecule type" value="Genomic_DNA"/>
</dbReference>
<keyword evidence="6 8" id="KW-0472">Membrane</keyword>
<evidence type="ECO:0000256" key="2">
    <source>
        <dbReference type="ARBA" id="ARBA00022448"/>
    </source>
</evidence>
<evidence type="ECO:0000259" key="11">
    <source>
        <dbReference type="Pfam" id="PF07715"/>
    </source>
</evidence>
<feature type="domain" description="TonB-dependent receptor-like beta-barrel" evidence="10">
    <location>
        <begin position="350"/>
        <end position="936"/>
    </location>
</feature>
<dbReference type="PROSITE" id="PS52016">
    <property type="entry name" value="TONB_DEPENDENT_REC_3"/>
    <property type="match status" value="1"/>
</dbReference>
<evidence type="ECO:0000313" key="12">
    <source>
        <dbReference type="EMBL" id="MFD1875683.1"/>
    </source>
</evidence>
<evidence type="ECO:0000313" key="13">
    <source>
        <dbReference type="Proteomes" id="UP001597197"/>
    </source>
</evidence>
<dbReference type="Pfam" id="PF13715">
    <property type="entry name" value="CarbopepD_reg_2"/>
    <property type="match status" value="1"/>
</dbReference>
<gene>
    <name evidence="12" type="ORF">ACFSDX_24845</name>
</gene>
<keyword evidence="7 8" id="KW-0998">Cell outer membrane</keyword>
<dbReference type="RefSeq" id="WP_382318625.1">
    <property type="nucleotide sequence ID" value="NZ_JBHUFD010000019.1"/>
</dbReference>
<evidence type="ECO:0000256" key="7">
    <source>
        <dbReference type="ARBA" id="ARBA00023237"/>
    </source>
</evidence>
<evidence type="ECO:0000256" key="3">
    <source>
        <dbReference type="ARBA" id="ARBA00022452"/>
    </source>
</evidence>
<evidence type="ECO:0000256" key="9">
    <source>
        <dbReference type="RuleBase" id="RU003357"/>
    </source>
</evidence>
<sequence length="983" mass="108493">MLATPLASRASSMVASVQQAADPIKGRVVDEKGAALPGVNVIVKGTSNGAQTDAEGRYSIKAPADATLVFSFVGSKPQEVAVAGRGTVDITLQPDTKELADVVVVGYGTQRKADLTSSVASVKEESFIKGATKDAGQLIQGKVAGLTVVTPSGDPTAGSQILLRGTATLNADSQPLILIDGIPGTLNTVAPEDIESVDVLKDGSAAAIYGTRGTNGVILITTRRPKGNITPTIEYSGYASTQRIARRPEVLTADEYRQKLTEGVSFTDQGGSTDWLKAISQNPLIHVHNLTFRGGTAQTNYLVSGNYRYFEGILQKSDNRTFTGRADVNHSMFDGRVKLNLGILNSDNKYTSTVDGGGFNGYTYRQTLIRNPTAPIYNADGSYAQQFSLFNYENPLSRLYDSDGENSAQNTRLSGSIVWEPINDLQLKALGSNTRYNQLRGYSEDKQHPSSLRDGLNGYASRGTTQVVDKLLELTANYSHSFGEHRLSALAGYSYQDNTAENFYATNYDFPTDVFTYNNIGIGNALRLGRAVQYSDKNTFNLIGFFGRVTYNYKEKYLLLASVRHEASSRLLGADKPWGTFPAVSVGWRINKENFLSSVDFLDDLKFRAGYGVTGTAPGVSFLGVSRLGYGGYFLANGRWVQSLAPISNPNPSLRWEEKHEFNAGLDYSLFKGRVYGTVDYYIRRTQGLLYDYQVPSPPNLFPTTTANVGSLENRGLEVQLNVVPVQTKDFSWTSTFNFSTNKNTLLSLNNDLYQLTNDFFTTGYTGEPIQTYTSRVQVGQKLGNFYGYKVVDVTSDGKWIYESKDGQQVPYDQFTHSEDDKKVLGNGIPKFYGGWNNNFRYKKFDLGVTMRGAFGFQVLNVQRMYYENTGVTQYNRLRSAYDPIFGKAVLNTTMPLEFNSYYIENGAYWKIDNITLGYNFQPNVVKYVKNLRVYVSTLNTFTITGYKGLDPEVNRLGLAPGVDERDKYPTVRTFTAGLNVTF</sequence>
<dbReference type="InterPro" id="IPR037066">
    <property type="entry name" value="Plug_dom_sf"/>
</dbReference>
<dbReference type="Gene3D" id="2.170.130.10">
    <property type="entry name" value="TonB-dependent receptor, plug domain"/>
    <property type="match status" value="1"/>
</dbReference>
<name>A0ABW4R1C5_9BACT</name>
<evidence type="ECO:0000259" key="10">
    <source>
        <dbReference type="Pfam" id="PF00593"/>
    </source>
</evidence>
<dbReference type="SUPFAM" id="SSF56935">
    <property type="entry name" value="Porins"/>
    <property type="match status" value="1"/>
</dbReference>
<dbReference type="InterPro" id="IPR036942">
    <property type="entry name" value="Beta-barrel_TonB_sf"/>
</dbReference>
<accession>A0ABW4R1C5</accession>
<dbReference type="InterPro" id="IPR023997">
    <property type="entry name" value="TonB-dep_OMP_SusC/RagA_CS"/>
</dbReference>
<keyword evidence="13" id="KW-1185">Reference proteome</keyword>
<organism evidence="12 13">
    <name type="scientific">Hymenobacter bucti</name>
    <dbReference type="NCBI Taxonomy" id="1844114"/>
    <lineage>
        <taxon>Bacteria</taxon>
        <taxon>Pseudomonadati</taxon>
        <taxon>Bacteroidota</taxon>
        <taxon>Cytophagia</taxon>
        <taxon>Cytophagales</taxon>
        <taxon>Hymenobacteraceae</taxon>
        <taxon>Hymenobacter</taxon>
    </lineage>
</organism>
<keyword evidence="2 8" id="KW-0813">Transport</keyword>
<dbReference type="Gene3D" id="2.60.40.1120">
    <property type="entry name" value="Carboxypeptidase-like, regulatory domain"/>
    <property type="match status" value="1"/>
</dbReference>
<dbReference type="NCBIfam" id="TIGR04056">
    <property type="entry name" value="OMP_RagA_SusC"/>
    <property type="match status" value="1"/>
</dbReference>
<dbReference type="Pfam" id="PF07715">
    <property type="entry name" value="Plug"/>
    <property type="match status" value="1"/>
</dbReference>
<keyword evidence="3 8" id="KW-1134">Transmembrane beta strand</keyword>
<evidence type="ECO:0000256" key="6">
    <source>
        <dbReference type="ARBA" id="ARBA00023136"/>
    </source>
</evidence>
<evidence type="ECO:0000256" key="4">
    <source>
        <dbReference type="ARBA" id="ARBA00022692"/>
    </source>
</evidence>
<dbReference type="InterPro" id="IPR012910">
    <property type="entry name" value="Plug_dom"/>
</dbReference>
<evidence type="ECO:0000256" key="8">
    <source>
        <dbReference type="PROSITE-ProRule" id="PRU01360"/>
    </source>
</evidence>
<dbReference type="InterPro" id="IPR023996">
    <property type="entry name" value="TonB-dep_OMP_SusC/RagA"/>
</dbReference>
<dbReference type="Gene3D" id="2.40.170.20">
    <property type="entry name" value="TonB-dependent receptor, beta-barrel domain"/>
    <property type="match status" value="1"/>
</dbReference>
<dbReference type="Proteomes" id="UP001597197">
    <property type="component" value="Unassembled WGS sequence"/>
</dbReference>
<keyword evidence="5 9" id="KW-0798">TonB box</keyword>
<comment type="caution">
    <text evidence="12">The sequence shown here is derived from an EMBL/GenBank/DDBJ whole genome shotgun (WGS) entry which is preliminary data.</text>
</comment>
<keyword evidence="4 8" id="KW-0812">Transmembrane</keyword>
<dbReference type="NCBIfam" id="TIGR04057">
    <property type="entry name" value="SusC_RagA_signa"/>
    <property type="match status" value="1"/>
</dbReference>
<evidence type="ECO:0000256" key="1">
    <source>
        <dbReference type="ARBA" id="ARBA00004571"/>
    </source>
</evidence>
<dbReference type="InterPro" id="IPR000531">
    <property type="entry name" value="Beta-barrel_TonB"/>
</dbReference>
<dbReference type="SUPFAM" id="SSF49464">
    <property type="entry name" value="Carboxypeptidase regulatory domain-like"/>
    <property type="match status" value="1"/>
</dbReference>
<dbReference type="Pfam" id="PF00593">
    <property type="entry name" value="TonB_dep_Rec_b-barrel"/>
    <property type="match status" value="1"/>
</dbReference>
<comment type="subcellular location">
    <subcellularLocation>
        <location evidence="1 8">Cell outer membrane</location>
        <topology evidence="1 8">Multi-pass membrane protein</topology>
    </subcellularLocation>
</comment>
<dbReference type="InterPro" id="IPR039426">
    <property type="entry name" value="TonB-dep_rcpt-like"/>
</dbReference>
<evidence type="ECO:0000256" key="5">
    <source>
        <dbReference type="ARBA" id="ARBA00023077"/>
    </source>
</evidence>
<reference evidence="13" key="1">
    <citation type="journal article" date="2019" name="Int. J. Syst. Evol. Microbiol.">
        <title>The Global Catalogue of Microorganisms (GCM) 10K type strain sequencing project: providing services to taxonomists for standard genome sequencing and annotation.</title>
        <authorList>
            <consortium name="The Broad Institute Genomics Platform"/>
            <consortium name="The Broad Institute Genome Sequencing Center for Infectious Disease"/>
            <person name="Wu L."/>
            <person name="Ma J."/>
        </authorList>
    </citation>
    <scope>NUCLEOTIDE SEQUENCE [LARGE SCALE GENOMIC DNA]</scope>
    <source>
        <strain evidence="13">CGMCC 1.15795</strain>
    </source>
</reference>
<feature type="domain" description="TonB-dependent receptor plug" evidence="11">
    <location>
        <begin position="112"/>
        <end position="217"/>
    </location>
</feature>
<comment type="similarity">
    <text evidence="8 9">Belongs to the TonB-dependent receptor family.</text>
</comment>
<protein>
    <submittedName>
        <fullName evidence="12">SusC/RagA family TonB-linked outer membrane protein</fullName>
    </submittedName>
</protein>
<proteinExistence type="inferred from homology"/>
<dbReference type="InterPro" id="IPR008969">
    <property type="entry name" value="CarboxyPept-like_regulatory"/>
</dbReference>